<reference evidence="1" key="1">
    <citation type="submission" date="2022-04" db="EMBL/GenBank/DDBJ databases">
        <title>Genome of the entomopathogenic fungus Entomophthora muscae.</title>
        <authorList>
            <person name="Elya C."/>
            <person name="Lovett B.R."/>
            <person name="Lee E."/>
            <person name="Macias A.M."/>
            <person name="Hajek A.E."/>
            <person name="De Bivort B.L."/>
            <person name="Kasson M.T."/>
            <person name="De Fine Licht H.H."/>
            <person name="Stajich J.E."/>
        </authorList>
    </citation>
    <scope>NUCLEOTIDE SEQUENCE</scope>
    <source>
        <strain evidence="1">Berkeley</strain>
    </source>
</reference>
<evidence type="ECO:0000313" key="2">
    <source>
        <dbReference type="Proteomes" id="UP001165960"/>
    </source>
</evidence>
<dbReference type="EMBL" id="QTSX02004270">
    <property type="protein sequence ID" value="KAJ9066996.1"/>
    <property type="molecule type" value="Genomic_DNA"/>
</dbReference>
<keyword evidence="2" id="KW-1185">Reference proteome</keyword>
<comment type="caution">
    <text evidence="1">The sequence shown here is derived from an EMBL/GenBank/DDBJ whole genome shotgun (WGS) entry which is preliminary data.</text>
</comment>
<accession>A0ACC2SXU9</accession>
<evidence type="ECO:0000313" key="1">
    <source>
        <dbReference type="EMBL" id="KAJ9066996.1"/>
    </source>
</evidence>
<proteinExistence type="predicted"/>
<dbReference type="Proteomes" id="UP001165960">
    <property type="component" value="Unassembled WGS sequence"/>
</dbReference>
<protein>
    <submittedName>
        <fullName evidence="1">Bud site selection protein</fullName>
    </submittedName>
</protein>
<name>A0ACC2SXU9_9FUNG</name>
<organism evidence="1 2">
    <name type="scientific">Entomophthora muscae</name>
    <dbReference type="NCBI Taxonomy" id="34485"/>
    <lineage>
        <taxon>Eukaryota</taxon>
        <taxon>Fungi</taxon>
        <taxon>Fungi incertae sedis</taxon>
        <taxon>Zoopagomycota</taxon>
        <taxon>Entomophthoromycotina</taxon>
        <taxon>Entomophthoromycetes</taxon>
        <taxon>Entomophthorales</taxon>
        <taxon>Entomophthoraceae</taxon>
        <taxon>Entomophthora</taxon>
    </lineage>
</organism>
<gene>
    <name evidence="1" type="primary">BUD7_1</name>
    <name evidence="1" type="ORF">DSO57_1004094</name>
</gene>
<sequence length="64" mass="6875">MSNTVGDTLKDIPEFFEVEVGECVKARSLALASCRELGPPDLCHVIKANSKSGVPEVTGHFESQ</sequence>